<organism evidence="4 5">
    <name type="scientific">Prorocentrum cordatum</name>
    <dbReference type="NCBI Taxonomy" id="2364126"/>
    <lineage>
        <taxon>Eukaryota</taxon>
        <taxon>Sar</taxon>
        <taxon>Alveolata</taxon>
        <taxon>Dinophyceae</taxon>
        <taxon>Prorocentrales</taxon>
        <taxon>Prorocentraceae</taxon>
        <taxon>Prorocentrum</taxon>
    </lineage>
</organism>
<dbReference type="InterPro" id="IPR014001">
    <property type="entry name" value="Helicase_ATP-bd"/>
</dbReference>
<accession>A0ABN9RWI5</accession>
<dbReference type="Pfam" id="PF00270">
    <property type="entry name" value="DEAD"/>
    <property type="match status" value="1"/>
</dbReference>
<dbReference type="SUPFAM" id="SSF52540">
    <property type="entry name" value="P-loop containing nucleoside triphosphate hydrolases"/>
    <property type="match status" value="1"/>
</dbReference>
<feature type="domain" description="Helicase ATP-binding" evidence="3">
    <location>
        <begin position="1"/>
        <end position="113"/>
    </location>
</feature>
<feature type="non-terminal residue" evidence="4">
    <location>
        <position position="113"/>
    </location>
</feature>
<evidence type="ECO:0000256" key="2">
    <source>
        <dbReference type="ARBA" id="ARBA00022806"/>
    </source>
</evidence>
<keyword evidence="2" id="KW-0347">Helicase</keyword>
<dbReference type="Proteomes" id="UP001189429">
    <property type="component" value="Unassembled WGS sequence"/>
</dbReference>
<evidence type="ECO:0000313" key="5">
    <source>
        <dbReference type="Proteomes" id="UP001189429"/>
    </source>
</evidence>
<dbReference type="Gene3D" id="3.40.50.300">
    <property type="entry name" value="P-loop containing nucleotide triphosphate hydrolases"/>
    <property type="match status" value="1"/>
</dbReference>
<evidence type="ECO:0000256" key="1">
    <source>
        <dbReference type="ARBA" id="ARBA00022801"/>
    </source>
</evidence>
<keyword evidence="2" id="KW-0547">Nucleotide-binding</keyword>
<gene>
    <name evidence="4" type="ORF">PCOR1329_LOCUS23769</name>
</gene>
<protein>
    <recommendedName>
        <fullName evidence="3">Helicase ATP-binding domain-containing protein</fullName>
    </recommendedName>
</protein>
<dbReference type="InterPro" id="IPR000629">
    <property type="entry name" value="RNA-helicase_DEAD-box_CS"/>
</dbReference>
<comment type="caution">
    <text evidence="4">The sequence shown here is derived from an EMBL/GenBank/DDBJ whole genome shotgun (WGS) entry which is preliminary data.</text>
</comment>
<keyword evidence="2" id="KW-0067">ATP-binding</keyword>
<sequence length="113" mass="13000">ALKFTHRTPYRVCRVYGGEKAKVQMEEIAKGCDVMVATPGRLQDFLGRGIVEVKRTFVLVLDEADRMLDMGFEPQIREICEQHDMPSKDKRQTMGRRLFSATFPESCQKMAQD</sequence>
<reference evidence="4" key="1">
    <citation type="submission" date="2023-10" db="EMBL/GenBank/DDBJ databases">
        <authorList>
            <person name="Chen Y."/>
            <person name="Shah S."/>
            <person name="Dougan E. K."/>
            <person name="Thang M."/>
            <person name="Chan C."/>
        </authorList>
    </citation>
    <scope>NUCLEOTIDE SEQUENCE [LARGE SCALE GENOMIC DNA]</scope>
</reference>
<dbReference type="PANTHER" id="PTHR47958">
    <property type="entry name" value="ATP-DEPENDENT RNA HELICASE DBP3"/>
    <property type="match status" value="1"/>
</dbReference>
<keyword evidence="5" id="KW-1185">Reference proteome</keyword>
<feature type="non-terminal residue" evidence="4">
    <location>
        <position position="1"/>
    </location>
</feature>
<keyword evidence="1" id="KW-0378">Hydrolase</keyword>
<dbReference type="PROSITE" id="PS51192">
    <property type="entry name" value="HELICASE_ATP_BIND_1"/>
    <property type="match status" value="1"/>
</dbReference>
<proteinExistence type="predicted"/>
<evidence type="ECO:0000313" key="4">
    <source>
        <dbReference type="EMBL" id="CAK0822861.1"/>
    </source>
</evidence>
<dbReference type="InterPro" id="IPR011545">
    <property type="entry name" value="DEAD/DEAH_box_helicase_dom"/>
</dbReference>
<evidence type="ECO:0000259" key="3">
    <source>
        <dbReference type="PROSITE" id="PS51192"/>
    </source>
</evidence>
<dbReference type="InterPro" id="IPR027417">
    <property type="entry name" value="P-loop_NTPase"/>
</dbReference>
<dbReference type="EMBL" id="CAUYUJ010008098">
    <property type="protein sequence ID" value="CAK0822861.1"/>
    <property type="molecule type" value="Genomic_DNA"/>
</dbReference>
<name>A0ABN9RWI5_9DINO</name>
<dbReference type="PROSITE" id="PS00039">
    <property type="entry name" value="DEAD_ATP_HELICASE"/>
    <property type="match status" value="1"/>
</dbReference>